<dbReference type="InterPro" id="IPR001357">
    <property type="entry name" value="BRCT_dom"/>
</dbReference>
<dbReference type="SMART" id="SM00292">
    <property type="entry name" value="BRCT"/>
    <property type="match status" value="5"/>
</dbReference>
<reference evidence="4" key="1">
    <citation type="submission" date="2023-03" db="EMBL/GenBank/DDBJ databases">
        <title>Massive genome expansion in bonnet fungi (Mycena s.s.) driven by repeated elements and novel gene families across ecological guilds.</title>
        <authorList>
            <consortium name="Lawrence Berkeley National Laboratory"/>
            <person name="Harder C.B."/>
            <person name="Miyauchi S."/>
            <person name="Viragh M."/>
            <person name="Kuo A."/>
            <person name="Thoen E."/>
            <person name="Andreopoulos B."/>
            <person name="Lu D."/>
            <person name="Skrede I."/>
            <person name="Drula E."/>
            <person name="Henrissat B."/>
            <person name="Morin E."/>
            <person name="Kohler A."/>
            <person name="Barry K."/>
            <person name="LaButti K."/>
            <person name="Morin E."/>
            <person name="Salamov A."/>
            <person name="Lipzen A."/>
            <person name="Mereny Z."/>
            <person name="Hegedus B."/>
            <person name="Baldrian P."/>
            <person name="Stursova M."/>
            <person name="Weitz H."/>
            <person name="Taylor A."/>
            <person name="Grigoriev I.V."/>
            <person name="Nagy L.G."/>
            <person name="Martin F."/>
            <person name="Kauserud H."/>
        </authorList>
    </citation>
    <scope>NUCLEOTIDE SEQUENCE</scope>
    <source>
        <strain evidence="4">9284</strain>
    </source>
</reference>
<dbReference type="GO" id="GO:0006302">
    <property type="term" value="P:double-strand break repair"/>
    <property type="evidence" value="ECO:0007669"/>
    <property type="project" value="TreeGrafter"/>
</dbReference>
<dbReference type="PANTHER" id="PTHR47667">
    <property type="entry name" value="REGULATOR OF TY1 TRANSPOSITION PROTEIN 107"/>
    <property type="match status" value="1"/>
</dbReference>
<proteinExistence type="predicted"/>
<dbReference type="Proteomes" id="UP001221142">
    <property type="component" value="Unassembled WGS sequence"/>
</dbReference>
<dbReference type="Pfam" id="PF16589">
    <property type="entry name" value="BRCT_2"/>
    <property type="match status" value="1"/>
</dbReference>
<feature type="region of interest" description="Disordered" evidence="2">
    <location>
        <begin position="721"/>
        <end position="799"/>
    </location>
</feature>
<dbReference type="CDD" id="cd18432">
    <property type="entry name" value="BRCT_PAXIP1_rpt6_like"/>
    <property type="match status" value="1"/>
</dbReference>
<dbReference type="EMBL" id="JARKIF010000002">
    <property type="protein sequence ID" value="KAJ7647790.1"/>
    <property type="molecule type" value="Genomic_DNA"/>
</dbReference>
<evidence type="ECO:0000313" key="5">
    <source>
        <dbReference type="Proteomes" id="UP001221142"/>
    </source>
</evidence>
<name>A0AAD7CG16_9AGAR</name>
<accession>A0AAD7CG16</accession>
<gene>
    <name evidence="4" type="ORF">FB45DRAFT_1020000</name>
</gene>
<evidence type="ECO:0000259" key="3">
    <source>
        <dbReference type="PROSITE" id="PS50172"/>
    </source>
</evidence>
<dbReference type="CDD" id="cd18436">
    <property type="entry name" value="BRCT_BRC1_like_rpt2"/>
    <property type="match status" value="1"/>
</dbReference>
<dbReference type="InterPro" id="IPR036420">
    <property type="entry name" value="BRCT_dom_sf"/>
</dbReference>
<feature type="region of interest" description="Disordered" evidence="2">
    <location>
        <begin position="822"/>
        <end position="972"/>
    </location>
</feature>
<feature type="compositionally biased region" description="Basic and acidic residues" evidence="2">
    <location>
        <begin position="1115"/>
        <end position="1124"/>
    </location>
</feature>
<keyword evidence="5" id="KW-1185">Reference proteome</keyword>
<dbReference type="CDD" id="cd17743">
    <property type="entry name" value="BRCT_BRC1_like_rpt5"/>
    <property type="match status" value="1"/>
</dbReference>
<feature type="compositionally biased region" description="Acidic residues" evidence="2">
    <location>
        <begin position="862"/>
        <end position="872"/>
    </location>
</feature>
<evidence type="ECO:0000256" key="1">
    <source>
        <dbReference type="SAM" id="Coils"/>
    </source>
</evidence>
<organism evidence="4 5">
    <name type="scientific">Roridomyces roridus</name>
    <dbReference type="NCBI Taxonomy" id="1738132"/>
    <lineage>
        <taxon>Eukaryota</taxon>
        <taxon>Fungi</taxon>
        <taxon>Dikarya</taxon>
        <taxon>Basidiomycota</taxon>
        <taxon>Agaricomycotina</taxon>
        <taxon>Agaricomycetes</taxon>
        <taxon>Agaricomycetidae</taxon>
        <taxon>Agaricales</taxon>
        <taxon>Marasmiineae</taxon>
        <taxon>Mycenaceae</taxon>
        <taxon>Roridomyces</taxon>
    </lineage>
</organism>
<dbReference type="SUPFAM" id="SSF52113">
    <property type="entry name" value="BRCT domain"/>
    <property type="match status" value="4"/>
</dbReference>
<feature type="region of interest" description="Disordered" evidence="2">
    <location>
        <begin position="1089"/>
        <end position="1124"/>
    </location>
</feature>
<feature type="domain" description="BRCT" evidence="3">
    <location>
        <begin position="1143"/>
        <end position="1210"/>
    </location>
</feature>
<feature type="domain" description="BRCT" evidence="3">
    <location>
        <begin position="616"/>
        <end position="673"/>
    </location>
</feature>
<evidence type="ECO:0000256" key="2">
    <source>
        <dbReference type="SAM" id="MobiDB-lite"/>
    </source>
</evidence>
<feature type="coiled-coil region" evidence="1">
    <location>
        <begin position="204"/>
        <end position="238"/>
    </location>
</feature>
<feature type="region of interest" description="Disordered" evidence="2">
    <location>
        <begin position="115"/>
        <end position="139"/>
    </location>
</feature>
<evidence type="ECO:0000313" key="4">
    <source>
        <dbReference type="EMBL" id="KAJ7647790.1"/>
    </source>
</evidence>
<dbReference type="GO" id="GO:1990683">
    <property type="term" value="P:DNA double-strand break attachment to nuclear envelope"/>
    <property type="evidence" value="ECO:0007669"/>
    <property type="project" value="TreeGrafter"/>
</dbReference>
<keyword evidence="1" id="KW-0175">Coiled coil</keyword>
<dbReference type="GO" id="GO:0035361">
    <property type="term" value="C:Cul8-RING ubiquitin ligase complex"/>
    <property type="evidence" value="ECO:0007669"/>
    <property type="project" value="TreeGrafter"/>
</dbReference>
<protein>
    <recommendedName>
        <fullName evidence="3">BRCT domain-containing protein</fullName>
    </recommendedName>
</protein>
<dbReference type="Pfam" id="PF16770">
    <property type="entry name" value="RTT107_BRCT_5"/>
    <property type="match status" value="1"/>
</dbReference>
<sequence>MASQLGIRIGPRLDPCVDNALVVCNERGWIQINFETQTFTITDSGTTKFESIQDAIQDKNDPKQIFSAIKRHIGAPKGLTKPQLLSLHQQTARKLDARIRELELLLAARPRETQMAPKTPLRKAMSLPYPTPVSHPSRPRINFENNLATPPSSPTPQRAPSMDIHLESSPAPPSRFATPIAEEVIEVVPTYDQPTPENEGLRKISELESELAQCKASRAKLEERISDMGDEIRVLKELQPALSSTAVMPPVFQGVKYHLASTLPDDRRDELTGLLTTHGAVQASSISTATHVISDSDTGFEGWQDAKQENVVSDFWVERSIELNKLQEPAFYSVSRSKLFSGVVACSADLDIADDEVISAGIMELGGQWRMGGLLSRDVTHLFAVSTATDKYRTAMTYGKDTHMRVLVPNWFDDSVLFGIPKLDTKTYEWPEPEVLKRRRNSQPMSSSKYKEQQRVTMSPQKRALFTTAVYDPSKPDSQVPASSGKNIWNKQRVLLSTRLQLTGARRQIVERYIKQSNGVPLLFHSNDGKGTDEEELALVASCHIYVTRHRSGHAFFKAWRARKMIGTLPWLLHCQVTGSMSNPRGQLLHFPIPPQHIEGYERQKISVTNYTGPARDYLKKLINLMGGEFTPSLTQKNTILVAADKSGPKTPKAQEWSIPIVNHTWLEDCFDRWKNLTPATDKYITFPIGINFSALLGETPLGDDIDQIIAEEAEKLGELATFDDDDEDQGMADSQASADETEVMGGLLPALDIDMDGGDDDRREGSVEDSPSPSERRSAKKKQVHLGVSSSEDEADPEIMKKVVRIAHPRSPLVKRESGFVVEIATKSPGRARAGTTKYEPVSPAIPRNGVRSAPKKMDTDSEGEASEDADQPVPRKSKLVRRVTGPLALRRSPRKGPPASQMVARESPSPSLSPPRATLNEIAPLESDDDDDDLPERIIRIPRASTPSSSKKQPPKSKTTPRKPVSARTPIDRVCGIADGLETEIPVISFAEDGTGAERISREPPSSAPEPLVAHGIYQRQPIWHPGINHGGGTSWGRAKRTAATQATQRLHDVVMPDVLKHENEKRNWGKNGRRVSGRMDEWDVKDDEENARVGKKRRVSASDAEGSVAAESKARPRKSEPVLRHGKPIKMLLSKVELDDEVLKVLSKLGARVTNNTPECTHLLVPELVRTEKFLSAVAKVPFILDMQWAVKSAEANQLLPEEDYLLSDHAGEQKHNIVLSEVLDRARANGGRLFQGMTFYITSSVKPSPAMLVNIAQANGGQATAPNQLSSRTLGANPNRYIISCPKDETMWAPFEAQGRTVYTPEFILASALRQRIDWDDPAFKLS</sequence>
<dbReference type="PROSITE" id="PS50172">
    <property type="entry name" value="BRCT"/>
    <property type="match status" value="4"/>
</dbReference>
<feature type="domain" description="BRCT" evidence="3">
    <location>
        <begin position="335"/>
        <end position="416"/>
    </location>
</feature>
<feature type="domain" description="BRCT" evidence="3">
    <location>
        <begin position="247"/>
        <end position="334"/>
    </location>
</feature>
<dbReference type="InterPro" id="IPR053036">
    <property type="entry name" value="CellCycle_DNARepair_Reg"/>
</dbReference>
<dbReference type="Pfam" id="PF12738">
    <property type="entry name" value="PTCB-BRCT"/>
    <property type="match status" value="1"/>
</dbReference>
<feature type="compositionally biased region" description="Acidic residues" evidence="2">
    <location>
        <begin position="722"/>
        <end position="731"/>
    </location>
</feature>
<comment type="caution">
    <text evidence="4">The sequence shown here is derived from an EMBL/GenBank/DDBJ whole genome shotgun (WGS) entry which is preliminary data.</text>
</comment>
<dbReference type="Gene3D" id="3.40.50.10190">
    <property type="entry name" value="BRCT domain"/>
    <property type="match status" value="5"/>
</dbReference>
<dbReference type="GO" id="GO:0005634">
    <property type="term" value="C:nucleus"/>
    <property type="evidence" value="ECO:0007669"/>
    <property type="project" value="TreeGrafter"/>
</dbReference>
<dbReference type="PANTHER" id="PTHR47667:SF1">
    <property type="entry name" value="REGULATOR OF TY1 TRANSPOSITION PROTEIN 107"/>
    <property type="match status" value="1"/>
</dbReference>